<proteinExistence type="predicted"/>
<dbReference type="EMBL" id="KZ819666">
    <property type="protein sequence ID" value="PWN28149.1"/>
    <property type="molecule type" value="Genomic_DNA"/>
</dbReference>
<name>A0A316US68_9BASI</name>
<dbReference type="AlphaFoldDB" id="A0A316US68"/>
<evidence type="ECO:0000313" key="2">
    <source>
        <dbReference type="EMBL" id="PWN28149.1"/>
    </source>
</evidence>
<reference evidence="2 3" key="1">
    <citation type="journal article" date="2018" name="Mol. Biol. Evol.">
        <title>Broad Genomic Sampling Reveals a Smut Pathogenic Ancestry of the Fungal Clade Ustilaginomycotina.</title>
        <authorList>
            <person name="Kijpornyongpan T."/>
            <person name="Mondo S.J."/>
            <person name="Barry K."/>
            <person name="Sandor L."/>
            <person name="Lee J."/>
            <person name="Lipzen A."/>
            <person name="Pangilinan J."/>
            <person name="LaButti K."/>
            <person name="Hainaut M."/>
            <person name="Henrissat B."/>
            <person name="Grigoriev I.V."/>
            <person name="Spatafora J.W."/>
            <person name="Aime M.C."/>
        </authorList>
    </citation>
    <scope>NUCLEOTIDE SEQUENCE [LARGE SCALE GENOMIC DNA]</scope>
    <source>
        <strain evidence="2 3">MCA 5214</strain>
    </source>
</reference>
<dbReference type="SUPFAM" id="SSF53955">
    <property type="entry name" value="Lysozyme-like"/>
    <property type="match status" value="1"/>
</dbReference>
<feature type="non-terminal residue" evidence="2">
    <location>
        <position position="203"/>
    </location>
</feature>
<dbReference type="InterPro" id="IPR008258">
    <property type="entry name" value="Transglycosylase_SLT_dom_1"/>
</dbReference>
<gene>
    <name evidence="2" type="ORF">BDZ90DRAFT_207188</name>
</gene>
<organism evidence="2 3">
    <name type="scientific">Jaminaea rosea</name>
    <dbReference type="NCBI Taxonomy" id="1569628"/>
    <lineage>
        <taxon>Eukaryota</taxon>
        <taxon>Fungi</taxon>
        <taxon>Dikarya</taxon>
        <taxon>Basidiomycota</taxon>
        <taxon>Ustilaginomycotina</taxon>
        <taxon>Exobasidiomycetes</taxon>
        <taxon>Microstromatales</taxon>
        <taxon>Microstromatales incertae sedis</taxon>
        <taxon>Jaminaea</taxon>
    </lineage>
</organism>
<keyword evidence="3" id="KW-1185">Reference proteome</keyword>
<feature type="domain" description="Transglycosylase SLT" evidence="1">
    <location>
        <begin position="62"/>
        <end position="148"/>
    </location>
</feature>
<evidence type="ECO:0000313" key="3">
    <source>
        <dbReference type="Proteomes" id="UP000245884"/>
    </source>
</evidence>
<dbReference type="OrthoDB" id="2537480at2759"/>
<dbReference type="Proteomes" id="UP000245884">
    <property type="component" value="Unassembled WGS sequence"/>
</dbReference>
<sequence length="203" mass="21483">SSGADGSKPNGQNWFLTCGVSKNNPNSVWNPPKVAMSDLKMISSEEAASSSVFKPCAQYKSAFESAAKATGVPVVLLMSFALQESTCQAGQTGPNGEIGLMQITPEKCPSSGNCKDPYTNVMTGAKYFKSQLDSFGGDVLKATGSYNGWQPGKLSYSSTMAMKQYGCAAQQNLDYLDALFNGYCQGKDGSSSQFKSFNNLAAC</sequence>
<dbReference type="GeneID" id="37025800"/>
<dbReference type="Pfam" id="PF01464">
    <property type="entry name" value="SLT"/>
    <property type="match status" value="1"/>
</dbReference>
<feature type="non-terminal residue" evidence="2">
    <location>
        <position position="1"/>
    </location>
</feature>
<dbReference type="InterPro" id="IPR023346">
    <property type="entry name" value="Lysozyme-like_dom_sf"/>
</dbReference>
<accession>A0A316US68</accession>
<evidence type="ECO:0000259" key="1">
    <source>
        <dbReference type="Pfam" id="PF01464"/>
    </source>
</evidence>
<protein>
    <submittedName>
        <fullName evidence="2">Lysozyme-like protein</fullName>
    </submittedName>
</protein>
<dbReference type="RefSeq" id="XP_025362761.1">
    <property type="nucleotide sequence ID" value="XM_025503977.1"/>
</dbReference>
<dbReference type="Gene3D" id="1.10.530.10">
    <property type="match status" value="1"/>
</dbReference>